<dbReference type="Pfam" id="PF26611">
    <property type="entry name" value="MAD7"/>
    <property type="match status" value="1"/>
</dbReference>
<accession>A0ABT4JYW1</accession>
<reference evidence="1" key="1">
    <citation type="submission" date="2022-12" db="EMBL/GenBank/DDBJ databases">
        <title>Marinomonas 15G1-11 sp. nov, isolated from marine algae.</title>
        <authorList>
            <person name="Butt M."/>
            <person name="Choi D.G."/>
            <person name="Kim J.M."/>
            <person name="Lee J.K."/>
            <person name="Baek J.H."/>
            <person name="Jeon C.O."/>
        </authorList>
    </citation>
    <scope>NUCLEOTIDE SEQUENCE</scope>
    <source>
        <strain evidence="1">15G1-11</strain>
    </source>
</reference>
<evidence type="ECO:0008006" key="3">
    <source>
        <dbReference type="Google" id="ProtNLM"/>
    </source>
</evidence>
<organism evidence="1 2">
    <name type="scientific">Marinomonas phaeophyticola</name>
    <dbReference type="NCBI Taxonomy" id="3004091"/>
    <lineage>
        <taxon>Bacteria</taxon>
        <taxon>Pseudomonadati</taxon>
        <taxon>Pseudomonadota</taxon>
        <taxon>Gammaproteobacteria</taxon>
        <taxon>Oceanospirillales</taxon>
        <taxon>Oceanospirillaceae</taxon>
        <taxon>Marinomonas</taxon>
    </lineage>
</organism>
<keyword evidence="2" id="KW-1185">Reference proteome</keyword>
<evidence type="ECO:0000313" key="1">
    <source>
        <dbReference type="EMBL" id="MCZ2723591.1"/>
    </source>
</evidence>
<name>A0ABT4JYW1_9GAMM</name>
<protein>
    <recommendedName>
        <fullName evidence="3">LA2681-like HEPN domain-containing protein</fullName>
    </recommendedName>
</protein>
<comment type="caution">
    <text evidence="1">The sequence shown here is derived from an EMBL/GenBank/DDBJ whole genome shotgun (WGS) entry which is preliminary data.</text>
</comment>
<proteinExistence type="predicted"/>
<gene>
    <name evidence="1" type="ORF">O1D97_18740</name>
</gene>
<sequence length="504" mass="59395">MDSLHTYSSELMKKYGIKHIPIIENMWGHRFRTDQTPSIIFFELLCVIESQLQAKRAGLISSIFSPDNKTLYFKHRQFFKLRILIYQNEILETLINSDLSEEDRWERQFKYLRGINGELFQFKDEDIEHLKSSFSSFESFYNAIKILSSLTFDPLSNKRWTSKFIYPISSDYIWCDFDNRKSTEDRRFFCRGGELAYLMLCRAGNEVCGELEKYFELWLDKQDNSFAKLANLLVREEERIQLREESRKDLGYLPYQKLPIFTDFANDLSKVLSLELERLDKVKVMIDMVGYHIGNYVLSIGETYHKSPNPAELKKPSYLVEVLSKATNSIRKSSIQSISAQRNKLKRSLTLRADEIIDLYEDVIDLEEETERINKSKEELSYAESYLASHISNYSNVCFRQIGFLSKKNTRSYRYVLTEDFLHSLVVTILGNEKRVEFSNFVKQLRVQYSIYVDTSPDNERELIQRDLNRNSKNLASLLYQMGMLRHLSDACSYVINPYREDSV</sequence>
<dbReference type="Proteomes" id="UP001149719">
    <property type="component" value="Unassembled WGS sequence"/>
</dbReference>
<dbReference type="RefSeq" id="WP_269127729.1">
    <property type="nucleotide sequence ID" value="NZ_JAPUBN010000024.1"/>
</dbReference>
<dbReference type="InterPro" id="IPR058120">
    <property type="entry name" value="MADS7"/>
</dbReference>
<evidence type="ECO:0000313" key="2">
    <source>
        <dbReference type="Proteomes" id="UP001149719"/>
    </source>
</evidence>
<dbReference type="EMBL" id="JAPUBN010000024">
    <property type="protein sequence ID" value="MCZ2723591.1"/>
    <property type="molecule type" value="Genomic_DNA"/>
</dbReference>